<dbReference type="FunFam" id="1.25.40.20:FF:000093">
    <property type="entry name" value="ankyrin repeat domain-containing protein 2"/>
    <property type="match status" value="1"/>
</dbReference>
<keyword evidence="4" id="KW-0963">Cytoplasm</keyword>
<dbReference type="GO" id="GO:0043422">
    <property type="term" value="F:protein kinase B binding"/>
    <property type="evidence" value="ECO:0007669"/>
    <property type="project" value="UniProtKB-ARBA"/>
</dbReference>
<keyword evidence="8" id="KW-0539">Nucleus</keyword>
<dbReference type="Gene3D" id="1.25.40.20">
    <property type="entry name" value="Ankyrin repeat-containing domain"/>
    <property type="match status" value="2"/>
</dbReference>
<dbReference type="GO" id="GO:0031674">
    <property type="term" value="C:I band"/>
    <property type="evidence" value="ECO:0007669"/>
    <property type="project" value="UniProtKB-SubCell"/>
</dbReference>
<dbReference type="InterPro" id="IPR036770">
    <property type="entry name" value="Ankyrin_rpt-contain_sf"/>
</dbReference>
<dbReference type="PROSITE" id="PS50297">
    <property type="entry name" value="ANK_REP_REGION"/>
    <property type="match status" value="4"/>
</dbReference>
<dbReference type="PANTHER" id="PTHR24126:SF3">
    <property type="entry name" value="ANKYRIN REPEAT DOMAIN-CONTAINING PROTEIN 2"/>
    <property type="match status" value="1"/>
</dbReference>
<evidence type="ECO:0000256" key="7">
    <source>
        <dbReference type="ARBA" id="ARBA00023043"/>
    </source>
</evidence>
<dbReference type="AlphaFoldDB" id="A0A974HA27"/>
<dbReference type="PRINTS" id="PR01415">
    <property type="entry name" value="ANKYRIN"/>
</dbReference>
<keyword evidence="7 13" id="KW-0040">ANK repeat</keyword>
<feature type="repeat" description="ANK" evidence="13">
    <location>
        <begin position="229"/>
        <end position="261"/>
    </location>
</feature>
<feature type="repeat" description="ANK" evidence="13">
    <location>
        <begin position="295"/>
        <end position="327"/>
    </location>
</feature>
<sequence>MAEELSGASCRGALRWCGPFAQSHPCSPSSWAAAASASILHTLYFSTTNKPNLVAGDKSQLKNRERDLFLESSGNIEYNLAMEDEVKWATDIIDQKLELEEHEKVKPRFRKIGVVDIDSSDLNDEKYQPPVNRNLANLKGDDRVRKTSVDLRKEIIDVGSIQNLIEIRKKRQERKKKKSLIVAPEPPPEPELTGPVTAEAFLKAAVDGKMNIIEKFLEDGGSPDTCDEFKRTALHRASLEGHIEIIKKLLDSGSSVNFRDRLDSTAIHWACRGGKLDVVKLLQDSGAEINVKDKLLSTPLHVATRTGHAHIVEHLIATGVEINGRDREGDTALHDSVRLNRYKIIKMLILYGANMMAKNADGKTPTDLVQQWQADTKEMLVKKSNTVSEKQV</sequence>
<dbReference type="Pfam" id="PF12796">
    <property type="entry name" value="Ank_2"/>
    <property type="match status" value="1"/>
</dbReference>
<evidence type="ECO:0000256" key="5">
    <source>
        <dbReference type="ARBA" id="ARBA00022553"/>
    </source>
</evidence>
<dbReference type="GO" id="GO:0006357">
    <property type="term" value="P:regulation of transcription by RNA polymerase II"/>
    <property type="evidence" value="ECO:0007669"/>
    <property type="project" value="TreeGrafter"/>
</dbReference>
<dbReference type="FunFam" id="1.25.40.20:FF:000172">
    <property type="entry name" value="Ankyrin repeat domain-containing protein 2"/>
    <property type="match status" value="1"/>
</dbReference>
<comment type="subcellular location">
    <subcellularLocation>
        <location evidence="3">Cytoplasm</location>
        <location evidence="3">Cytosol</location>
    </subcellularLocation>
    <subcellularLocation>
        <location evidence="2">Cytoplasm</location>
        <location evidence="2">Myofibril</location>
        <location evidence="2">Sarcomere</location>
        <location evidence="2">I band</location>
    </subcellularLocation>
    <subcellularLocation>
        <location evidence="1">Nucleus</location>
        <location evidence="1">PML body</location>
    </subcellularLocation>
</comment>
<keyword evidence="5" id="KW-0597">Phosphoprotein</keyword>
<evidence type="ECO:0000256" key="11">
    <source>
        <dbReference type="ARBA" id="ARBA00067929"/>
    </source>
</evidence>
<dbReference type="PANTHER" id="PTHR24126">
    <property type="entry name" value="ANKYRIN REPEAT, PH AND SEC7 DOMAIN CONTAINING PROTEIN SECG-RELATED"/>
    <property type="match status" value="1"/>
</dbReference>
<keyword evidence="6" id="KW-0677">Repeat</keyword>
<dbReference type="Pfam" id="PF00023">
    <property type="entry name" value="Ank"/>
    <property type="match status" value="2"/>
</dbReference>
<feature type="repeat" description="ANK" evidence="13">
    <location>
        <begin position="328"/>
        <end position="360"/>
    </location>
</feature>
<comment type="subunit">
    <text evidence="10">Interacts with ID3; both proteins cooperate in myoblast differentiation. Interacts with TTN/titin. Interacts (via ANK repeats) with TCAP; the interaction is direct. Interacts with TJP1 (via PDZ domains). Interacts with PML; the interaction is direct. Interacts with p53/TP53. Interacts with YBX1. Interacts with AKT2.</text>
</comment>
<dbReference type="SMART" id="SM00248">
    <property type="entry name" value="ANK"/>
    <property type="match status" value="4"/>
</dbReference>
<evidence type="ECO:0000256" key="10">
    <source>
        <dbReference type="ARBA" id="ARBA00065665"/>
    </source>
</evidence>
<protein>
    <recommendedName>
        <fullName evidence="11">Ankyrin repeat domain-containing protein 2</fullName>
    </recommendedName>
    <alternativeName>
        <fullName evidence="12">Skeletal muscle ankyrin repeat protein</fullName>
    </alternativeName>
</protein>
<comment type="function">
    <text evidence="9">Functions as a negative regulator of myocyte differentiation. May interact with both sarcoplasmic structural proteins and nuclear proteins to regulate gene expression during muscle development and in response to muscle stress.</text>
</comment>
<dbReference type="GO" id="GO:0045662">
    <property type="term" value="P:negative regulation of myoblast differentiation"/>
    <property type="evidence" value="ECO:0007669"/>
    <property type="project" value="UniProtKB-ARBA"/>
</dbReference>
<dbReference type="PROSITE" id="PS50088">
    <property type="entry name" value="ANK_REPEAT"/>
    <property type="match status" value="4"/>
</dbReference>
<evidence type="ECO:0000256" key="2">
    <source>
        <dbReference type="ARBA" id="ARBA00004355"/>
    </source>
</evidence>
<evidence type="ECO:0000256" key="1">
    <source>
        <dbReference type="ARBA" id="ARBA00004322"/>
    </source>
</evidence>
<reference evidence="15" key="1">
    <citation type="journal article" date="2016" name="Nature">
        <title>Genome evolution in the allotetraploid frog Xenopus laevis.</title>
        <authorList>
            <person name="Session A.M."/>
            <person name="Uno Y."/>
            <person name="Kwon T."/>
            <person name="Chapman J.A."/>
            <person name="Toyoda A."/>
            <person name="Takahashi S."/>
            <person name="Fukui A."/>
            <person name="Hikosaka A."/>
            <person name="Suzuki A."/>
            <person name="Kondo M."/>
            <person name="van Heeringen S.J."/>
            <person name="Quigley I."/>
            <person name="Heinz S."/>
            <person name="Ogino H."/>
            <person name="Ochi H."/>
            <person name="Hellsten U."/>
            <person name="Lyons J.B."/>
            <person name="Simakov O."/>
            <person name="Putnam N."/>
            <person name="Stites J."/>
            <person name="Kuroki Y."/>
            <person name="Tanaka T."/>
            <person name="Michiue T."/>
            <person name="Watanabe M."/>
            <person name="Bogdanovic O."/>
            <person name="Lister R."/>
            <person name="Georgiou G."/>
            <person name="Paranjpe S.S."/>
            <person name="van Kruijsbergen I."/>
            <person name="Shu S."/>
            <person name="Carlson J."/>
            <person name="Kinoshita T."/>
            <person name="Ohta Y."/>
            <person name="Mawaribuchi S."/>
            <person name="Jenkins J."/>
            <person name="Grimwood J."/>
            <person name="Schmutz J."/>
            <person name="Mitros T."/>
            <person name="Mozaffari S.V."/>
            <person name="Suzuki Y."/>
            <person name="Haramoto Y."/>
            <person name="Yamamoto T.S."/>
            <person name="Takagi C."/>
            <person name="Heald R."/>
            <person name="Miller K."/>
            <person name="Haudenschild C."/>
            <person name="Kitzman J."/>
            <person name="Nakayama T."/>
            <person name="Izutsu Y."/>
            <person name="Robert J."/>
            <person name="Fortriede J."/>
            <person name="Burns K."/>
            <person name="Lotay V."/>
            <person name="Karimi K."/>
            <person name="Yasuoka Y."/>
            <person name="Dichmann D.S."/>
            <person name="Flajnik M.F."/>
            <person name="Houston D.W."/>
            <person name="Shendure J."/>
            <person name="DuPasquier L."/>
            <person name="Vize P.D."/>
            <person name="Zorn A.M."/>
            <person name="Ito M."/>
            <person name="Marcotte E.M."/>
            <person name="Wallingford J.B."/>
            <person name="Ito Y."/>
            <person name="Asashima M."/>
            <person name="Ueno N."/>
            <person name="Matsuda Y."/>
            <person name="Veenstra G.J."/>
            <person name="Fujiyama A."/>
            <person name="Harland R.M."/>
            <person name="Taira M."/>
            <person name="Rokhsar D.S."/>
        </authorList>
    </citation>
    <scope>NUCLEOTIDE SEQUENCE [LARGE SCALE GENOMIC DNA]</scope>
    <source>
        <strain evidence="15">J</strain>
    </source>
</reference>
<dbReference type="GO" id="GO:0005829">
    <property type="term" value="C:cytosol"/>
    <property type="evidence" value="ECO:0007669"/>
    <property type="project" value="UniProtKB-SubCell"/>
</dbReference>
<evidence type="ECO:0000256" key="13">
    <source>
        <dbReference type="PROSITE-ProRule" id="PRU00023"/>
    </source>
</evidence>
<dbReference type="InterPro" id="IPR002110">
    <property type="entry name" value="Ankyrin_rpt"/>
</dbReference>
<evidence type="ECO:0000256" key="3">
    <source>
        <dbReference type="ARBA" id="ARBA00004514"/>
    </source>
</evidence>
<evidence type="ECO:0000256" key="12">
    <source>
        <dbReference type="ARBA" id="ARBA00081941"/>
    </source>
</evidence>
<feature type="repeat" description="ANK" evidence="13">
    <location>
        <begin position="262"/>
        <end position="294"/>
    </location>
</feature>
<organism evidence="14 15">
    <name type="scientific">Xenopus laevis</name>
    <name type="common">African clawed frog</name>
    <dbReference type="NCBI Taxonomy" id="8355"/>
    <lineage>
        <taxon>Eukaryota</taxon>
        <taxon>Metazoa</taxon>
        <taxon>Chordata</taxon>
        <taxon>Craniata</taxon>
        <taxon>Vertebrata</taxon>
        <taxon>Euteleostomi</taxon>
        <taxon>Amphibia</taxon>
        <taxon>Batrachia</taxon>
        <taxon>Anura</taxon>
        <taxon>Pipoidea</taxon>
        <taxon>Pipidae</taxon>
        <taxon>Xenopodinae</taxon>
        <taxon>Xenopus</taxon>
        <taxon>Xenopus</taxon>
    </lineage>
</organism>
<dbReference type="EMBL" id="CM004479">
    <property type="protein sequence ID" value="OCT70160.1"/>
    <property type="molecule type" value="Genomic_DNA"/>
</dbReference>
<dbReference type="Proteomes" id="UP000694892">
    <property type="component" value="Chromosome 7S"/>
</dbReference>
<dbReference type="SUPFAM" id="SSF48403">
    <property type="entry name" value="Ankyrin repeat"/>
    <property type="match status" value="1"/>
</dbReference>
<evidence type="ECO:0000256" key="8">
    <source>
        <dbReference type="ARBA" id="ARBA00023242"/>
    </source>
</evidence>
<evidence type="ECO:0000313" key="15">
    <source>
        <dbReference type="Proteomes" id="UP000694892"/>
    </source>
</evidence>
<accession>A0A974HA27</accession>
<proteinExistence type="predicted"/>
<evidence type="ECO:0000256" key="6">
    <source>
        <dbReference type="ARBA" id="ARBA00022737"/>
    </source>
</evidence>
<dbReference type="GO" id="GO:0061629">
    <property type="term" value="F:RNA polymerase II-specific DNA-binding transcription factor binding"/>
    <property type="evidence" value="ECO:0007669"/>
    <property type="project" value="TreeGrafter"/>
</dbReference>
<evidence type="ECO:0000313" key="14">
    <source>
        <dbReference type="EMBL" id="OCT70160.1"/>
    </source>
</evidence>
<gene>
    <name evidence="14" type="ORF">XELAEV_18037081mg</name>
</gene>
<name>A0A974HA27_XENLA</name>
<evidence type="ECO:0000256" key="4">
    <source>
        <dbReference type="ARBA" id="ARBA00022490"/>
    </source>
</evidence>
<evidence type="ECO:0000256" key="9">
    <source>
        <dbReference type="ARBA" id="ARBA00057443"/>
    </source>
</evidence>
<dbReference type="GO" id="GO:0016605">
    <property type="term" value="C:PML body"/>
    <property type="evidence" value="ECO:0007669"/>
    <property type="project" value="UniProtKB-SubCell"/>
</dbReference>